<accession>A0ABP0A9P5</accession>
<feature type="signal peptide" evidence="1">
    <location>
        <begin position="1"/>
        <end position="17"/>
    </location>
</feature>
<evidence type="ECO:0000313" key="3">
    <source>
        <dbReference type="Proteomes" id="UP001314169"/>
    </source>
</evidence>
<protein>
    <submittedName>
        <fullName evidence="2">Uncharacterized protein</fullName>
    </submittedName>
</protein>
<dbReference type="Proteomes" id="UP001314169">
    <property type="component" value="Chromosome 5"/>
</dbReference>
<gene>
    <name evidence="2" type="ORF">MPIPNATIZW_LOCUS13443</name>
</gene>
<keyword evidence="3" id="KW-1185">Reference proteome</keyword>
<organism evidence="2 3">
    <name type="scientific">Pipistrellus nathusii</name>
    <name type="common">Nathusius' pipistrelle</name>
    <dbReference type="NCBI Taxonomy" id="59473"/>
    <lineage>
        <taxon>Eukaryota</taxon>
        <taxon>Metazoa</taxon>
        <taxon>Chordata</taxon>
        <taxon>Craniata</taxon>
        <taxon>Vertebrata</taxon>
        <taxon>Euteleostomi</taxon>
        <taxon>Mammalia</taxon>
        <taxon>Eutheria</taxon>
        <taxon>Laurasiatheria</taxon>
        <taxon>Chiroptera</taxon>
        <taxon>Yangochiroptera</taxon>
        <taxon>Vespertilionidae</taxon>
        <taxon>Pipistrellus</taxon>
    </lineage>
</organism>
<name>A0ABP0A9P5_PIPNA</name>
<sequence length="104" mass="11381">MWPTGLRVLLAPLSSWGCRWREAPGAGAALRSAAGGGGVPTLCLRPAWPPQLLAAGGGWSQADLEELFLGALWREHWNAYTTYVLCFLFLDTFGFFHLSPHILL</sequence>
<keyword evidence="1" id="KW-0732">Signal</keyword>
<reference evidence="2" key="1">
    <citation type="submission" date="2023-12" db="EMBL/GenBank/DDBJ databases">
        <authorList>
            <person name="Brown T."/>
        </authorList>
    </citation>
    <scope>NUCLEOTIDE SEQUENCE</scope>
</reference>
<proteinExistence type="predicted"/>
<feature type="chain" id="PRO_5046766415" evidence="1">
    <location>
        <begin position="18"/>
        <end position="104"/>
    </location>
</feature>
<dbReference type="EMBL" id="OY882862">
    <property type="protein sequence ID" value="CAK6445137.1"/>
    <property type="molecule type" value="Genomic_DNA"/>
</dbReference>
<evidence type="ECO:0000313" key="2">
    <source>
        <dbReference type="EMBL" id="CAK6445137.1"/>
    </source>
</evidence>
<evidence type="ECO:0000256" key="1">
    <source>
        <dbReference type="SAM" id="SignalP"/>
    </source>
</evidence>